<comment type="caution">
    <text evidence="2">The sequence shown here is derived from an EMBL/GenBank/DDBJ whole genome shotgun (WGS) entry which is preliminary data.</text>
</comment>
<dbReference type="EMBL" id="CAJMXA010003646">
    <property type="protein sequence ID" value="CAE6509224.1"/>
    <property type="molecule type" value="Genomic_DNA"/>
</dbReference>
<feature type="compositionally biased region" description="Low complexity" evidence="1">
    <location>
        <begin position="18"/>
        <end position="28"/>
    </location>
</feature>
<feature type="region of interest" description="Disordered" evidence="1">
    <location>
        <begin position="1"/>
        <end position="62"/>
    </location>
</feature>
<evidence type="ECO:0000313" key="3">
    <source>
        <dbReference type="Proteomes" id="UP000663853"/>
    </source>
</evidence>
<name>A0A8H3HHR4_9AGAM</name>
<evidence type="ECO:0000313" key="2">
    <source>
        <dbReference type="EMBL" id="CAE6509224.1"/>
    </source>
</evidence>
<accession>A0A8H3HHR4</accession>
<organism evidence="2 3">
    <name type="scientific">Rhizoctonia solani</name>
    <dbReference type="NCBI Taxonomy" id="456999"/>
    <lineage>
        <taxon>Eukaryota</taxon>
        <taxon>Fungi</taxon>
        <taxon>Dikarya</taxon>
        <taxon>Basidiomycota</taxon>
        <taxon>Agaricomycotina</taxon>
        <taxon>Agaricomycetes</taxon>
        <taxon>Cantharellales</taxon>
        <taxon>Ceratobasidiaceae</taxon>
        <taxon>Rhizoctonia</taxon>
    </lineage>
</organism>
<sequence>MGRSAKVHKRPRKGKVASSSTSHAKSQSNPVAPPPQPQPTKSKADKTKKFKTKSSANGWEGHVLGGADYVTLMMGGRAKAKEEALKLPVDDD</sequence>
<dbReference type="Proteomes" id="UP000663853">
    <property type="component" value="Unassembled WGS sequence"/>
</dbReference>
<gene>
    <name evidence="2" type="ORF">RDB_LOCUS124863</name>
</gene>
<dbReference type="AlphaFoldDB" id="A0A8H3HHR4"/>
<reference evidence="2" key="1">
    <citation type="submission" date="2021-01" db="EMBL/GenBank/DDBJ databases">
        <authorList>
            <person name="Kaushik A."/>
        </authorList>
    </citation>
    <scope>NUCLEOTIDE SEQUENCE</scope>
    <source>
        <strain evidence="2">AG6-10EEA</strain>
    </source>
</reference>
<feature type="compositionally biased region" description="Basic residues" evidence="1">
    <location>
        <begin position="1"/>
        <end position="15"/>
    </location>
</feature>
<proteinExistence type="predicted"/>
<protein>
    <submittedName>
        <fullName evidence="2">Uncharacterized protein</fullName>
    </submittedName>
</protein>
<evidence type="ECO:0000256" key="1">
    <source>
        <dbReference type="SAM" id="MobiDB-lite"/>
    </source>
</evidence>